<organism evidence="1 2">
    <name type="scientific">Rhizopus delemar (strain RA 99-880 / ATCC MYA-4621 / FGSC 9543 / NRRL 43880)</name>
    <name type="common">Mucormycosis agent</name>
    <name type="synonym">Rhizopus arrhizus var. delemar</name>
    <dbReference type="NCBI Taxonomy" id="246409"/>
    <lineage>
        <taxon>Eukaryota</taxon>
        <taxon>Fungi</taxon>
        <taxon>Fungi incertae sedis</taxon>
        <taxon>Mucoromycota</taxon>
        <taxon>Mucoromycotina</taxon>
        <taxon>Mucoromycetes</taxon>
        <taxon>Mucorales</taxon>
        <taxon>Mucorineae</taxon>
        <taxon>Rhizopodaceae</taxon>
        <taxon>Rhizopus</taxon>
    </lineage>
</organism>
<evidence type="ECO:0000313" key="1">
    <source>
        <dbReference type="EMBL" id="EIE89724.1"/>
    </source>
</evidence>
<dbReference type="InParanoid" id="I1CMP4"/>
<dbReference type="VEuPathDB" id="FungiDB:RO3G_14435"/>
<name>I1CMP4_RHIO9</name>
<dbReference type="RefSeq" id="XP_067525120.1">
    <property type="nucleotide sequence ID" value="XM_067669019.1"/>
</dbReference>
<gene>
    <name evidence="1" type="ORF">RO3G_14435</name>
</gene>
<protein>
    <submittedName>
        <fullName evidence="1">Uncharacterized protein</fullName>
    </submittedName>
</protein>
<evidence type="ECO:0000313" key="2">
    <source>
        <dbReference type="Proteomes" id="UP000009138"/>
    </source>
</evidence>
<proteinExistence type="predicted"/>
<dbReference type="EMBL" id="CH476745">
    <property type="protein sequence ID" value="EIE89724.1"/>
    <property type="molecule type" value="Genomic_DNA"/>
</dbReference>
<keyword evidence="2" id="KW-1185">Reference proteome</keyword>
<dbReference type="GeneID" id="93621400"/>
<dbReference type="AlphaFoldDB" id="I1CMP4"/>
<sequence length="72" mass="8280">MSLGKYVEILRSIDIVLLDSQQLQHAQHYSLLLFSTGLMRNSSLVPGQGCMESSEEYLKLMNNPTRFRCLHH</sequence>
<reference evidence="1 2" key="1">
    <citation type="journal article" date="2009" name="PLoS Genet.">
        <title>Genomic analysis of the basal lineage fungus Rhizopus oryzae reveals a whole-genome duplication.</title>
        <authorList>
            <person name="Ma L.-J."/>
            <person name="Ibrahim A.S."/>
            <person name="Skory C."/>
            <person name="Grabherr M.G."/>
            <person name="Burger G."/>
            <person name="Butler M."/>
            <person name="Elias M."/>
            <person name="Idnurm A."/>
            <person name="Lang B.F."/>
            <person name="Sone T."/>
            <person name="Abe A."/>
            <person name="Calvo S.E."/>
            <person name="Corrochano L.M."/>
            <person name="Engels R."/>
            <person name="Fu J."/>
            <person name="Hansberg W."/>
            <person name="Kim J.-M."/>
            <person name="Kodira C.D."/>
            <person name="Koehrsen M.J."/>
            <person name="Liu B."/>
            <person name="Miranda-Saavedra D."/>
            <person name="O'Leary S."/>
            <person name="Ortiz-Castellanos L."/>
            <person name="Poulter R."/>
            <person name="Rodriguez-Romero J."/>
            <person name="Ruiz-Herrera J."/>
            <person name="Shen Y.-Q."/>
            <person name="Zeng Q."/>
            <person name="Galagan J."/>
            <person name="Birren B.W."/>
            <person name="Cuomo C.A."/>
            <person name="Wickes B.L."/>
        </authorList>
    </citation>
    <scope>NUCLEOTIDE SEQUENCE [LARGE SCALE GENOMIC DNA]</scope>
    <source>
        <strain evidence="2">RA 99-880 / ATCC MYA-4621 / FGSC 9543 / NRRL 43880</strain>
    </source>
</reference>
<accession>I1CMP4</accession>
<dbReference type="Proteomes" id="UP000009138">
    <property type="component" value="Unassembled WGS sequence"/>
</dbReference>